<evidence type="ECO:0000256" key="1">
    <source>
        <dbReference type="ARBA" id="ARBA00004141"/>
    </source>
</evidence>
<dbReference type="InterPro" id="IPR048254">
    <property type="entry name" value="CDP_ALCOHOL_P_TRANSF_CS"/>
</dbReference>
<comment type="similarity">
    <text evidence="4 16">Belongs to the CDP-alcohol phosphatidyltransferase class-I family.</text>
</comment>
<evidence type="ECO:0000313" key="19">
    <source>
        <dbReference type="Proteomes" id="UP001418637"/>
    </source>
</evidence>
<evidence type="ECO:0000256" key="17">
    <source>
        <dbReference type="SAM" id="Phobius"/>
    </source>
</evidence>
<keyword evidence="14" id="KW-1208">Phospholipid metabolism</keyword>
<keyword evidence="10 17" id="KW-1133">Transmembrane helix</keyword>
<dbReference type="EC" id="2.7.8.5" evidence="5"/>
<dbReference type="InterPro" id="IPR004570">
    <property type="entry name" value="Phosphatidylglycerol_P_synth"/>
</dbReference>
<reference evidence="18 19" key="1">
    <citation type="submission" date="2024-04" db="EMBL/GenBank/DDBJ databases">
        <title>A novel species isolated from cricket.</title>
        <authorList>
            <person name="Wang H.-C."/>
        </authorList>
    </citation>
    <scope>NUCLEOTIDE SEQUENCE [LARGE SCALE GENOMIC DNA]</scope>
    <source>
        <strain evidence="18 19">WL0021</strain>
    </source>
</reference>
<keyword evidence="9 17" id="KW-0812">Transmembrane</keyword>
<evidence type="ECO:0000256" key="15">
    <source>
        <dbReference type="ARBA" id="ARBA00048586"/>
    </source>
</evidence>
<evidence type="ECO:0000256" key="9">
    <source>
        <dbReference type="ARBA" id="ARBA00022692"/>
    </source>
</evidence>
<evidence type="ECO:0000313" key="18">
    <source>
        <dbReference type="EMBL" id="MEN3930931.1"/>
    </source>
</evidence>
<evidence type="ECO:0000256" key="8">
    <source>
        <dbReference type="ARBA" id="ARBA00022679"/>
    </source>
</evidence>
<dbReference type="Gene3D" id="1.20.120.1760">
    <property type="match status" value="1"/>
</dbReference>
<comment type="pathway">
    <text evidence="3">Lipid metabolism.</text>
</comment>
<feature type="transmembrane region" description="Helical" evidence="17">
    <location>
        <begin position="146"/>
        <end position="168"/>
    </location>
</feature>
<evidence type="ECO:0000256" key="14">
    <source>
        <dbReference type="ARBA" id="ARBA00023264"/>
    </source>
</evidence>
<keyword evidence="11" id="KW-0443">Lipid metabolism</keyword>
<proteinExistence type="inferred from homology"/>
<protein>
    <recommendedName>
        <fullName evidence="6">CDP-diacylglycerol--glycerol-3-phosphate 3-phosphatidyltransferase</fullName>
        <ecNumber evidence="5">2.7.8.5</ecNumber>
    </recommendedName>
</protein>
<comment type="subcellular location">
    <subcellularLocation>
        <location evidence="1">Membrane</location>
        <topology evidence="1">Multi-pass membrane protein</topology>
    </subcellularLocation>
</comment>
<evidence type="ECO:0000256" key="11">
    <source>
        <dbReference type="ARBA" id="ARBA00023098"/>
    </source>
</evidence>
<sequence>MTIPNLITIARLVIVPVVIVMILSENWGFAFALFVIAGISDGLDGFIARRFNMQSEFGAYIDPLADKALMVSIFVTLAAIKLLPAWFVIIVVFRDILIVSAVILSWVMDKPIEIKPLIISKLNTAAQISYAAALLGANAFGIDISAVNFALMLTVTALTIASASAYFMGWMRHMDG</sequence>
<comment type="caution">
    <text evidence="18">The sequence shown here is derived from an EMBL/GenBank/DDBJ whole genome shotgun (WGS) entry which is preliminary data.</text>
</comment>
<dbReference type="EMBL" id="JBBYXI010000002">
    <property type="protein sequence ID" value="MEN3930931.1"/>
    <property type="molecule type" value="Genomic_DNA"/>
</dbReference>
<comment type="pathway">
    <text evidence="2">Phospholipid metabolism; phosphatidylglycerol biosynthesis; phosphatidylglycerol from CDP-diacylglycerol: step 1/2.</text>
</comment>
<dbReference type="PANTHER" id="PTHR14269">
    <property type="entry name" value="CDP-DIACYLGLYCEROL--GLYCEROL-3-PHOSPHATE 3-PHOSPHATIDYLTRANSFERASE-RELATED"/>
    <property type="match status" value="1"/>
</dbReference>
<accession>A0ABV0BKY4</accession>
<comment type="catalytic activity">
    <reaction evidence="15">
        <text>a CDP-1,2-diacyl-sn-glycerol + sn-glycerol 3-phosphate = a 1,2-diacyl-sn-glycero-3-phospho-(1'-sn-glycero-3'-phosphate) + CMP + H(+)</text>
        <dbReference type="Rhea" id="RHEA:12593"/>
        <dbReference type="ChEBI" id="CHEBI:15378"/>
        <dbReference type="ChEBI" id="CHEBI:57597"/>
        <dbReference type="ChEBI" id="CHEBI:58332"/>
        <dbReference type="ChEBI" id="CHEBI:60110"/>
        <dbReference type="ChEBI" id="CHEBI:60377"/>
        <dbReference type="EC" id="2.7.8.5"/>
    </reaction>
</comment>
<organism evidence="18 19">
    <name type="scientific">Hohaiivirga grylli</name>
    <dbReference type="NCBI Taxonomy" id="3133970"/>
    <lineage>
        <taxon>Bacteria</taxon>
        <taxon>Pseudomonadati</taxon>
        <taxon>Pseudomonadota</taxon>
        <taxon>Alphaproteobacteria</taxon>
        <taxon>Hyphomicrobiales</taxon>
        <taxon>Methylobacteriaceae</taxon>
        <taxon>Hohaiivirga</taxon>
    </lineage>
</organism>
<dbReference type="InterPro" id="IPR000462">
    <property type="entry name" value="CDP-OH_P_trans"/>
</dbReference>
<keyword evidence="12 17" id="KW-0472">Membrane</keyword>
<keyword evidence="7" id="KW-0444">Lipid biosynthesis</keyword>
<evidence type="ECO:0000256" key="10">
    <source>
        <dbReference type="ARBA" id="ARBA00022989"/>
    </source>
</evidence>
<keyword evidence="19" id="KW-1185">Reference proteome</keyword>
<keyword evidence="8 16" id="KW-0808">Transferase</keyword>
<evidence type="ECO:0000256" key="7">
    <source>
        <dbReference type="ARBA" id="ARBA00022516"/>
    </source>
</evidence>
<evidence type="ECO:0000256" key="2">
    <source>
        <dbReference type="ARBA" id="ARBA00005042"/>
    </source>
</evidence>
<evidence type="ECO:0000256" key="6">
    <source>
        <dbReference type="ARBA" id="ARBA00014944"/>
    </source>
</evidence>
<dbReference type="Pfam" id="PF01066">
    <property type="entry name" value="CDP-OH_P_transf"/>
    <property type="match status" value="1"/>
</dbReference>
<dbReference type="InterPro" id="IPR043130">
    <property type="entry name" value="CDP-OH_PTrfase_TM_dom"/>
</dbReference>
<name>A0ABV0BKY4_9HYPH</name>
<evidence type="ECO:0000256" key="13">
    <source>
        <dbReference type="ARBA" id="ARBA00023209"/>
    </source>
</evidence>
<dbReference type="PROSITE" id="PS00379">
    <property type="entry name" value="CDP_ALCOHOL_P_TRANSF"/>
    <property type="match status" value="1"/>
</dbReference>
<keyword evidence="13" id="KW-0594">Phospholipid biosynthesis</keyword>
<dbReference type="InterPro" id="IPR050324">
    <property type="entry name" value="CDP-alcohol_PTase-I"/>
</dbReference>
<dbReference type="Proteomes" id="UP001418637">
    <property type="component" value="Unassembled WGS sequence"/>
</dbReference>
<evidence type="ECO:0000256" key="3">
    <source>
        <dbReference type="ARBA" id="ARBA00005189"/>
    </source>
</evidence>
<dbReference type="PIRSF" id="PIRSF000847">
    <property type="entry name" value="Phos_ph_gly_syn"/>
    <property type="match status" value="1"/>
</dbReference>
<evidence type="ECO:0000256" key="16">
    <source>
        <dbReference type="RuleBase" id="RU003750"/>
    </source>
</evidence>
<gene>
    <name evidence="18" type="ORF">WJT86_07650</name>
</gene>
<dbReference type="PANTHER" id="PTHR14269:SF62">
    <property type="entry name" value="CDP-DIACYLGLYCEROL--GLYCEROL-3-PHOSPHATE 3-PHOSPHATIDYLTRANSFERASE 1, CHLOROPLASTIC"/>
    <property type="match status" value="1"/>
</dbReference>
<dbReference type="RefSeq" id="WP_346336952.1">
    <property type="nucleotide sequence ID" value="NZ_JBBYXI010000002.1"/>
</dbReference>
<evidence type="ECO:0000256" key="5">
    <source>
        <dbReference type="ARBA" id="ARBA00013170"/>
    </source>
</evidence>
<evidence type="ECO:0000256" key="4">
    <source>
        <dbReference type="ARBA" id="ARBA00010441"/>
    </source>
</evidence>
<evidence type="ECO:0000256" key="12">
    <source>
        <dbReference type="ARBA" id="ARBA00023136"/>
    </source>
</evidence>